<gene>
    <name evidence="2" type="ordered locus">Hqrw_2433</name>
</gene>
<protein>
    <submittedName>
        <fullName evidence="2">Uncharacterized protein</fullName>
    </submittedName>
</protein>
<dbReference type="EMBL" id="FR746099">
    <property type="protein sequence ID" value="CCC40295.1"/>
    <property type="molecule type" value="Genomic_DNA"/>
</dbReference>
<keyword evidence="1" id="KW-1133">Transmembrane helix</keyword>
<dbReference type="InterPro" id="IPR058324">
    <property type="entry name" value="DUF8011"/>
</dbReference>
<reference evidence="2 3" key="1">
    <citation type="journal article" date="2011" name="PLoS ONE">
        <title>Haloquadratum walsbyi: limited diversity in a global pond.</title>
        <authorList>
            <person name="Dyall-Smith M."/>
            <person name="Pfeiffer F."/>
            <person name="Klee K."/>
            <person name="Palm P."/>
            <person name="Gross K."/>
            <person name="Schuster S.C."/>
            <person name="Rampp M."/>
            <person name="Oesterhelt D."/>
        </authorList>
    </citation>
    <scope>NUCLEOTIDE SEQUENCE [LARGE SCALE GENOMIC DNA]</scope>
    <source>
        <strain evidence="3">DSM 16854 / JCM 12705 / C23</strain>
    </source>
</reference>
<sequence length="98" mass="10507">MKRLSQALFREPDGRTKGLCFVGVSLGGVLVWVSLSVTFGEFLSPFILFVSLSCGLVGIAESLPVSRRQLAGILRVGAVSVQLAVLLHLTIVPDFYVS</sequence>
<accession>G0LIP3</accession>
<evidence type="ECO:0000256" key="1">
    <source>
        <dbReference type="SAM" id="Phobius"/>
    </source>
</evidence>
<feature type="transmembrane region" description="Helical" evidence="1">
    <location>
        <begin position="46"/>
        <end position="65"/>
    </location>
</feature>
<proteinExistence type="predicted"/>
<dbReference type="Pfam" id="PF26041">
    <property type="entry name" value="DUF8011"/>
    <property type="match status" value="1"/>
</dbReference>
<dbReference type="AlphaFoldDB" id="G0LIP3"/>
<evidence type="ECO:0000313" key="2">
    <source>
        <dbReference type="EMBL" id="CCC40295.1"/>
    </source>
</evidence>
<dbReference type="HOGENOM" id="CLU_180501_1_0_2"/>
<dbReference type="Proteomes" id="UP000007954">
    <property type="component" value="Chromosome"/>
</dbReference>
<feature type="transmembrane region" description="Helical" evidence="1">
    <location>
        <begin position="20"/>
        <end position="40"/>
    </location>
</feature>
<name>G0LIP3_HALWC</name>
<keyword evidence="1" id="KW-0472">Membrane</keyword>
<feature type="transmembrane region" description="Helical" evidence="1">
    <location>
        <begin position="72"/>
        <end position="92"/>
    </location>
</feature>
<dbReference type="KEGG" id="hwc:Hqrw_2433"/>
<keyword evidence="1" id="KW-0812">Transmembrane</keyword>
<evidence type="ECO:0000313" key="3">
    <source>
        <dbReference type="Proteomes" id="UP000007954"/>
    </source>
</evidence>
<organism evidence="2 3">
    <name type="scientific">Haloquadratum walsbyi (strain DSM 16854 / JCM 12705 / C23)</name>
    <dbReference type="NCBI Taxonomy" id="768065"/>
    <lineage>
        <taxon>Archaea</taxon>
        <taxon>Methanobacteriati</taxon>
        <taxon>Methanobacteriota</taxon>
        <taxon>Stenosarchaea group</taxon>
        <taxon>Halobacteria</taxon>
        <taxon>Halobacteriales</taxon>
        <taxon>Haloferacaceae</taxon>
        <taxon>Haloquadratum</taxon>
    </lineage>
</organism>